<feature type="domain" description="Aldehyde dehydrogenase" evidence="7">
    <location>
        <begin position="13"/>
        <end position="475"/>
    </location>
</feature>
<dbReference type="EMBL" id="JAUEDK010000004">
    <property type="protein sequence ID" value="MDN0073904.1"/>
    <property type="molecule type" value="Genomic_DNA"/>
</dbReference>
<keyword evidence="9" id="KW-1185">Reference proteome</keyword>
<dbReference type="InterPro" id="IPR016161">
    <property type="entry name" value="Ald_DH/histidinol_DH"/>
</dbReference>
<evidence type="ECO:0000313" key="8">
    <source>
        <dbReference type="EMBL" id="MDN0073904.1"/>
    </source>
</evidence>
<organism evidence="8 9">
    <name type="scientific">Crenobacter oryzisoli</name>
    <dbReference type="NCBI Taxonomy" id="3056844"/>
    <lineage>
        <taxon>Bacteria</taxon>
        <taxon>Pseudomonadati</taxon>
        <taxon>Pseudomonadota</taxon>
        <taxon>Betaproteobacteria</taxon>
        <taxon>Neisseriales</taxon>
        <taxon>Neisseriaceae</taxon>
        <taxon>Crenobacter</taxon>
    </lineage>
</organism>
<dbReference type="InterPro" id="IPR016160">
    <property type="entry name" value="Ald_DH_CS_CYS"/>
</dbReference>
<reference evidence="8" key="1">
    <citation type="submission" date="2023-06" db="EMBL/GenBank/DDBJ databases">
        <authorList>
            <person name="Zhang S."/>
        </authorList>
    </citation>
    <scope>NUCLEOTIDE SEQUENCE</scope>
    <source>
        <strain evidence="8">SG2303</strain>
    </source>
</reference>
<accession>A0ABT7XJE2</accession>
<proteinExistence type="inferred from homology"/>
<evidence type="ECO:0000256" key="1">
    <source>
        <dbReference type="ARBA" id="ARBA00009986"/>
    </source>
</evidence>
<gene>
    <name evidence="8" type="ORF">QU481_03230</name>
</gene>
<name>A0ABT7XJE2_9NEIS</name>
<comment type="caution">
    <text evidence="8">The sequence shown here is derived from an EMBL/GenBank/DDBJ whole genome shotgun (WGS) entry which is preliminary data.</text>
</comment>
<protein>
    <recommendedName>
        <fullName evidence="3">aldehyde dehydrogenase (NAD(+))</fullName>
        <ecNumber evidence="3">1.2.1.3</ecNumber>
    </recommendedName>
</protein>
<dbReference type="RefSeq" id="WP_289828452.1">
    <property type="nucleotide sequence ID" value="NZ_JAUEDK010000004.1"/>
</dbReference>
<evidence type="ECO:0000256" key="3">
    <source>
        <dbReference type="ARBA" id="ARBA00024226"/>
    </source>
</evidence>
<comment type="similarity">
    <text evidence="1 6">Belongs to the aldehyde dehydrogenase family.</text>
</comment>
<dbReference type="InterPro" id="IPR016162">
    <property type="entry name" value="Ald_DH_N"/>
</dbReference>
<dbReference type="PANTHER" id="PTHR42804:SF1">
    <property type="entry name" value="ALDEHYDE DEHYDROGENASE-RELATED"/>
    <property type="match status" value="1"/>
</dbReference>
<keyword evidence="2 6" id="KW-0560">Oxidoreductase</keyword>
<feature type="active site" evidence="5">
    <location>
        <position position="251"/>
    </location>
</feature>
<dbReference type="EC" id="1.2.1.3" evidence="3"/>
<evidence type="ECO:0000256" key="4">
    <source>
        <dbReference type="ARBA" id="ARBA00049194"/>
    </source>
</evidence>
<dbReference type="InterPro" id="IPR029510">
    <property type="entry name" value="Ald_DH_CS_GLU"/>
</dbReference>
<dbReference type="SUPFAM" id="SSF53720">
    <property type="entry name" value="ALDH-like"/>
    <property type="match status" value="1"/>
</dbReference>
<comment type="catalytic activity">
    <reaction evidence="4">
        <text>an aldehyde + NAD(+) + H2O = a carboxylate + NADH + 2 H(+)</text>
        <dbReference type="Rhea" id="RHEA:16185"/>
        <dbReference type="ChEBI" id="CHEBI:15377"/>
        <dbReference type="ChEBI" id="CHEBI:15378"/>
        <dbReference type="ChEBI" id="CHEBI:17478"/>
        <dbReference type="ChEBI" id="CHEBI:29067"/>
        <dbReference type="ChEBI" id="CHEBI:57540"/>
        <dbReference type="ChEBI" id="CHEBI:57945"/>
        <dbReference type="EC" id="1.2.1.3"/>
    </reaction>
</comment>
<dbReference type="InterPro" id="IPR015590">
    <property type="entry name" value="Aldehyde_DH_dom"/>
</dbReference>
<evidence type="ECO:0000259" key="7">
    <source>
        <dbReference type="Pfam" id="PF00171"/>
    </source>
</evidence>
<sequence>MTMIDGLFIDGVWQAGHGAVLEVTNPATATPIARVSGGDAAAIDAAARAAKRAFPAWKRTPAHQRGEILRAIARAVEEDRERLVALQMQCNGKPRFEAELDVGDVIATFDYYAECCETGTGLSTNPVALPDAAFAASVRFEPVGPVGLIVPWNFPMVTSAWKLAPALAAGCTVVLKPSELTPLAEIELVRLAERAGLPAGVLNLVCGAGAEVGAALVAHPAIAKLSFTGSNRVGQAVMAAAAERVARVSLELGGKSALIVLDDADLEQAVSLALGGAFFNAGQMCSATSRILVAHAVYPEFVERFREAAAALHLGALGEEGVEMGPLISRAQQRRVLGYIEQGLVDGGLLLCDGRAAAEGEGFFVGPTVFTDLPAGSALWREEIFGPVACVRSFGDDAEAVAIANDSDFGLVATLVGGDAARNKHLAAELEVGLVWINSPQVIFPHTAWGGFKQSGIGRELGPWGLRAFQEVKHVVAGVAN</sequence>
<dbReference type="Pfam" id="PF00171">
    <property type="entry name" value="Aldedh"/>
    <property type="match status" value="1"/>
</dbReference>
<evidence type="ECO:0000313" key="9">
    <source>
        <dbReference type="Proteomes" id="UP001168540"/>
    </source>
</evidence>
<dbReference type="Gene3D" id="3.40.309.10">
    <property type="entry name" value="Aldehyde Dehydrogenase, Chain A, domain 2"/>
    <property type="match status" value="1"/>
</dbReference>
<dbReference type="Proteomes" id="UP001168540">
    <property type="component" value="Unassembled WGS sequence"/>
</dbReference>
<dbReference type="PANTHER" id="PTHR42804">
    <property type="entry name" value="ALDEHYDE DEHYDROGENASE"/>
    <property type="match status" value="1"/>
</dbReference>
<evidence type="ECO:0000256" key="2">
    <source>
        <dbReference type="ARBA" id="ARBA00023002"/>
    </source>
</evidence>
<dbReference type="Gene3D" id="3.40.605.10">
    <property type="entry name" value="Aldehyde Dehydrogenase, Chain A, domain 1"/>
    <property type="match status" value="1"/>
</dbReference>
<dbReference type="InterPro" id="IPR016163">
    <property type="entry name" value="Ald_DH_C"/>
</dbReference>
<evidence type="ECO:0000256" key="6">
    <source>
        <dbReference type="RuleBase" id="RU003345"/>
    </source>
</evidence>
<dbReference type="PROSITE" id="PS00687">
    <property type="entry name" value="ALDEHYDE_DEHYDR_GLU"/>
    <property type="match status" value="1"/>
</dbReference>
<evidence type="ECO:0000256" key="5">
    <source>
        <dbReference type="PROSITE-ProRule" id="PRU10007"/>
    </source>
</evidence>
<dbReference type="PROSITE" id="PS00070">
    <property type="entry name" value="ALDEHYDE_DEHYDR_CYS"/>
    <property type="match status" value="1"/>
</dbReference>